<evidence type="ECO:0000256" key="22">
    <source>
        <dbReference type="ARBA" id="ARBA00049244"/>
    </source>
</evidence>
<dbReference type="OrthoDB" id="2506336at2759"/>
<comment type="catalytic activity">
    <reaction evidence="21">
        <text>DNA(n) + a 2'-deoxyribonucleoside 5'-triphosphate = DNA(n+1) + diphosphate</text>
        <dbReference type="Rhea" id="RHEA:22508"/>
        <dbReference type="Rhea" id="RHEA-COMP:17339"/>
        <dbReference type="Rhea" id="RHEA-COMP:17340"/>
        <dbReference type="ChEBI" id="CHEBI:33019"/>
        <dbReference type="ChEBI" id="CHEBI:61560"/>
        <dbReference type="ChEBI" id="CHEBI:173112"/>
        <dbReference type="EC" id="2.7.7.49"/>
    </reaction>
</comment>
<dbReference type="PANTHER" id="PTHR42648">
    <property type="entry name" value="TRANSPOSASE, PUTATIVE-RELATED"/>
    <property type="match status" value="1"/>
</dbReference>
<evidence type="ECO:0000256" key="10">
    <source>
        <dbReference type="ARBA" id="ARBA00022759"/>
    </source>
</evidence>
<dbReference type="GO" id="GO:0015074">
    <property type="term" value="P:DNA integration"/>
    <property type="evidence" value="ECO:0007669"/>
    <property type="project" value="UniProtKB-KW"/>
</dbReference>
<comment type="caution">
    <text evidence="25">The sequence shown here is derived from an EMBL/GenBank/DDBJ whole genome shotgun (WGS) entry which is preliminary data.</text>
</comment>
<evidence type="ECO:0000313" key="26">
    <source>
        <dbReference type="Proteomes" id="UP000765509"/>
    </source>
</evidence>
<dbReference type="Gene3D" id="3.30.420.10">
    <property type="entry name" value="Ribonuclease H-like superfamily/Ribonuclease H"/>
    <property type="match status" value="1"/>
</dbReference>
<keyword evidence="16" id="KW-0695">RNA-directed DNA polymerase</keyword>
<dbReference type="AlphaFoldDB" id="A0A9Q3DFK3"/>
<keyword evidence="4" id="KW-0645">Protease</keyword>
<evidence type="ECO:0000259" key="24">
    <source>
        <dbReference type="PROSITE" id="PS50994"/>
    </source>
</evidence>
<dbReference type="Pfam" id="PF07727">
    <property type="entry name" value="RVT_2"/>
    <property type="match status" value="1"/>
</dbReference>
<keyword evidence="18" id="KW-0917">Virion maturation</keyword>
<feature type="region of interest" description="Disordered" evidence="23">
    <location>
        <begin position="210"/>
        <end position="241"/>
    </location>
</feature>
<keyword evidence="5" id="KW-0548">Nucleotidyltransferase</keyword>
<keyword evidence="17" id="KW-0239">DNA-directed DNA polymerase</keyword>
<evidence type="ECO:0000256" key="11">
    <source>
        <dbReference type="ARBA" id="ARBA00022801"/>
    </source>
</evidence>
<dbReference type="GO" id="GO:0005524">
    <property type="term" value="F:ATP binding"/>
    <property type="evidence" value="ECO:0007669"/>
    <property type="project" value="UniProtKB-KW"/>
</dbReference>
<dbReference type="Pfam" id="PF22936">
    <property type="entry name" value="Pol_BBD"/>
    <property type="match status" value="1"/>
</dbReference>
<dbReference type="GO" id="GO:0032196">
    <property type="term" value="P:transposition"/>
    <property type="evidence" value="ECO:0007669"/>
    <property type="project" value="UniProtKB-KW"/>
</dbReference>
<dbReference type="Pfam" id="PF25597">
    <property type="entry name" value="SH3_retrovirus"/>
    <property type="match status" value="1"/>
</dbReference>
<evidence type="ECO:0000256" key="12">
    <source>
        <dbReference type="ARBA" id="ARBA00022840"/>
    </source>
</evidence>
<evidence type="ECO:0000256" key="13">
    <source>
        <dbReference type="ARBA" id="ARBA00022842"/>
    </source>
</evidence>
<evidence type="ECO:0000256" key="19">
    <source>
        <dbReference type="ARBA" id="ARBA00023172"/>
    </source>
</evidence>
<dbReference type="GO" id="GO:0006508">
    <property type="term" value="P:proteolysis"/>
    <property type="evidence" value="ECO:0007669"/>
    <property type="project" value="UniProtKB-KW"/>
</dbReference>
<dbReference type="PANTHER" id="PTHR42648:SF11">
    <property type="entry name" value="TRANSPOSON TY4-P GAG-POL POLYPROTEIN"/>
    <property type="match status" value="1"/>
</dbReference>
<evidence type="ECO:0000256" key="17">
    <source>
        <dbReference type="ARBA" id="ARBA00022932"/>
    </source>
</evidence>
<keyword evidence="10" id="KW-0255">Endonuclease</keyword>
<dbReference type="InterPro" id="IPR039537">
    <property type="entry name" value="Retrotran_Ty1/copia-like"/>
</dbReference>
<evidence type="ECO:0000313" key="25">
    <source>
        <dbReference type="EMBL" id="MBW0502459.1"/>
    </source>
</evidence>
<dbReference type="InterPro" id="IPR013103">
    <property type="entry name" value="RVT_2"/>
</dbReference>
<dbReference type="InterPro" id="IPR043502">
    <property type="entry name" value="DNA/RNA_pol_sf"/>
</dbReference>
<evidence type="ECO:0000256" key="15">
    <source>
        <dbReference type="ARBA" id="ARBA00022908"/>
    </source>
</evidence>
<evidence type="ECO:0000256" key="8">
    <source>
        <dbReference type="ARBA" id="ARBA00022741"/>
    </source>
</evidence>
<keyword evidence="26" id="KW-1185">Reference proteome</keyword>
<dbReference type="GO" id="GO:0006310">
    <property type="term" value="P:DNA recombination"/>
    <property type="evidence" value="ECO:0007669"/>
    <property type="project" value="UniProtKB-KW"/>
</dbReference>
<dbReference type="SUPFAM" id="SSF56672">
    <property type="entry name" value="DNA/RNA polymerases"/>
    <property type="match status" value="1"/>
</dbReference>
<dbReference type="InterPro" id="IPR012337">
    <property type="entry name" value="RNaseH-like_sf"/>
</dbReference>
<feature type="compositionally biased region" description="Basic residues" evidence="23">
    <location>
        <begin position="217"/>
        <end position="226"/>
    </location>
</feature>
<evidence type="ECO:0000256" key="3">
    <source>
        <dbReference type="ARBA" id="ARBA00022612"/>
    </source>
</evidence>
<name>A0A9Q3DFK3_9BASI</name>
<dbReference type="GO" id="GO:0046872">
    <property type="term" value="F:metal ion binding"/>
    <property type="evidence" value="ECO:0007669"/>
    <property type="project" value="UniProtKB-KW"/>
</dbReference>
<evidence type="ECO:0000256" key="5">
    <source>
        <dbReference type="ARBA" id="ARBA00022695"/>
    </source>
</evidence>
<keyword evidence="8" id="KW-0547">Nucleotide-binding</keyword>
<evidence type="ECO:0000256" key="6">
    <source>
        <dbReference type="ARBA" id="ARBA00022722"/>
    </source>
</evidence>
<sequence length="1226" mass="137754">MAELITPRRNIPELNNSNFLQWKIQVQAYLMELDLLDCIISNPEPLQDPVKQAEVVRKRQKTAGILIGSMGILNCQRFLAFINEGNPYRIWNKLSTHFTSNSVDNQARVFLEFLALKQEGNLEDFITNITQLLGKVASVGIVIGTPGDIKESLMAEIIVSKLSSTYNYTKEILQSQRPLDIPKVIEYLERRRMDFSESNDIKDEQAFVAQNQSKNQQKQKSKKKSYPKCTNGKHNPKTKHSISECRELKKHLINANKVVKEDSDFSSIDDNSPTVHFALNTTSSVSDIIADTGCSHHMTSLKSLLSQYEEIDSTITVANGKQAPIFGKGVITILSNGIYTSLPCLHVPSLTATLLSVGKLCKVGFHFKMKGQRRFELLRLGKLQLNGQILHEIFYINGKLVRKPQNSMISAYVPAVVNTKLLHARAGHPSIDILQRLFKALKPLEYLHMDLSGKISPPTLGGANYYFKITDQFLSYKHVYLLKSKSEAFQFFENFCAKMYLKFKTYPINVVMDNGGEFISTRFKTFFQSHGIIPHYTAPYTPQQNPFAERGNRSTTEKARALLKHAELPDFLWGEAVVTAVLYKNILPLKRKIPAAYTLWHCRSFDYDRLRVFGCCAFVHIPKEQRQGKFSDTLVAGILLGYQIGQKNWRLLLPNMSVKYSHDVVFHEDVFPGHAFFKLVLPMSPGVSSLIDIPPPCNVSPVERSGVSPAPDDVVSNQGSSPLSPGGHLDESSASTTVRPGWDIVVQPLHQKAPHDVSSSISSDNILLHKQHRKNPAFTNHVVDDINTNLTLCGLVEAAPVAYALPDVPPKTYQQALVSADSQQWLMAIYLEKQSLEKKKVWEVVSTPPNVHLLNTVWFFKRVFDGDGNLVKHKARLCAQGSSQIPGIEYGDTYAPTGAMATLRLILSVGLTHAWQIHHMDAKTAFLNSTLSENIYLWPPAGLALSADKCYCLKKSIYGLKQSPRCWYQELVSFFKSIDFIPSSVDGCLFISKNKGWPCLVHVHVDDMTIVSPDVSRFKKLITQRYEMEDLGPLQHILGVKAVRSSDSLCLSQTSMIRKILVEFGMQNAHSVSTPMDPGVYLSTANDEDHSLFLALNVNYRRAVGLINYLAISTRPDLAFPVSLLSQHLEKPGIQHWRAFKRLLRYLIGTQHLGLTLSPTNIHIHTYADASYANCPSTRHSHTGLLVYLGNNLIHWKSRRQSSVSSSSTEAEYKALYEGGQQILWF</sequence>
<keyword evidence="13" id="KW-0460">Magnesium</keyword>
<dbReference type="GO" id="GO:0004190">
    <property type="term" value="F:aspartic-type endopeptidase activity"/>
    <property type="evidence" value="ECO:0007669"/>
    <property type="project" value="UniProtKB-KW"/>
</dbReference>
<accession>A0A9Q3DFK3</accession>
<keyword evidence="12" id="KW-0067">ATP-binding</keyword>
<keyword evidence="19" id="KW-0233">DNA recombination</keyword>
<dbReference type="Proteomes" id="UP000765509">
    <property type="component" value="Unassembled WGS sequence"/>
</dbReference>
<evidence type="ECO:0000256" key="4">
    <source>
        <dbReference type="ARBA" id="ARBA00022670"/>
    </source>
</evidence>
<dbReference type="EMBL" id="AVOT02016832">
    <property type="protein sequence ID" value="MBW0502459.1"/>
    <property type="molecule type" value="Genomic_DNA"/>
</dbReference>
<keyword evidence="7" id="KW-0479">Metal-binding</keyword>
<dbReference type="GO" id="GO:0005634">
    <property type="term" value="C:nucleus"/>
    <property type="evidence" value="ECO:0007669"/>
    <property type="project" value="UniProtKB-ARBA"/>
</dbReference>
<organism evidence="25 26">
    <name type="scientific">Austropuccinia psidii MF-1</name>
    <dbReference type="NCBI Taxonomy" id="1389203"/>
    <lineage>
        <taxon>Eukaryota</taxon>
        <taxon>Fungi</taxon>
        <taxon>Dikarya</taxon>
        <taxon>Basidiomycota</taxon>
        <taxon>Pucciniomycotina</taxon>
        <taxon>Pucciniomycetes</taxon>
        <taxon>Pucciniales</taxon>
        <taxon>Sphaerophragmiaceae</taxon>
        <taxon>Austropuccinia</taxon>
    </lineage>
</organism>
<reference evidence="25" key="1">
    <citation type="submission" date="2021-03" db="EMBL/GenBank/DDBJ databases">
        <title>Draft genome sequence of rust myrtle Austropuccinia psidii MF-1, a brazilian biotype.</title>
        <authorList>
            <person name="Quecine M.C."/>
            <person name="Pachon D.M.R."/>
            <person name="Bonatelli M.L."/>
            <person name="Correr F.H."/>
            <person name="Franceschini L.M."/>
            <person name="Leite T.F."/>
            <person name="Margarido G.R.A."/>
            <person name="Almeida C.A."/>
            <person name="Ferrarezi J.A."/>
            <person name="Labate C.A."/>
        </authorList>
    </citation>
    <scope>NUCLEOTIDE SEQUENCE</scope>
    <source>
        <strain evidence="25">MF-1</strain>
    </source>
</reference>
<dbReference type="GO" id="GO:0004519">
    <property type="term" value="F:endonuclease activity"/>
    <property type="evidence" value="ECO:0007669"/>
    <property type="project" value="UniProtKB-KW"/>
</dbReference>
<feature type="region of interest" description="Disordered" evidence="23">
    <location>
        <begin position="701"/>
        <end position="735"/>
    </location>
</feature>
<keyword evidence="11" id="KW-0378">Hydrolase</keyword>
<keyword evidence="17" id="KW-0808">Transferase</keyword>
<keyword evidence="15" id="KW-0229">DNA integration</keyword>
<evidence type="ECO:0000256" key="16">
    <source>
        <dbReference type="ARBA" id="ARBA00022918"/>
    </source>
</evidence>
<evidence type="ECO:0000256" key="20">
    <source>
        <dbReference type="ARBA" id="ARBA00023268"/>
    </source>
</evidence>
<dbReference type="GO" id="GO:0003723">
    <property type="term" value="F:RNA binding"/>
    <property type="evidence" value="ECO:0007669"/>
    <property type="project" value="UniProtKB-KW"/>
</dbReference>
<proteinExistence type="predicted"/>
<keyword evidence="20" id="KW-0511">Multifunctional enzyme</keyword>
<dbReference type="SUPFAM" id="SSF53098">
    <property type="entry name" value="Ribonuclease H-like"/>
    <property type="match status" value="1"/>
</dbReference>
<evidence type="ECO:0000256" key="23">
    <source>
        <dbReference type="SAM" id="MobiDB-lite"/>
    </source>
</evidence>
<keyword evidence="14" id="KW-0694">RNA-binding</keyword>
<comment type="catalytic activity">
    <reaction evidence="22">
        <text>DNA(n) + a 2'-deoxyribonucleoside 5'-triphosphate = DNA(n+1) + diphosphate</text>
        <dbReference type="Rhea" id="RHEA:22508"/>
        <dbReference type="Rhea" id="RHEA-COMP:17339"/>
        <dbReference type="Rhea" id="RHEA-COMP:17340"/>
        <dbReference type="ChEBI" id="CHEBI:33019"/>
        <dbReference type="ChEBI" id="CHEBI:61560"/>
        <dbReference type="ChEBI" id="CHEBI:173112"/>
        <dbReference type="EC" id="2.7.7.7"/>
    </reaction>
</comment>
<evidence type="ECO:0000256" key="9">
    <source>
        <dbReference type="ARBA" id="ARBA00022750"/>
    </source>
</evidence>
<keyword evidence="3" id="KW-1188">Viral release from host cell</keyword>
<feature type="domain" description="Integrase catalytic" evidence="24">
    <location>
        <begin position="439"/>
        <end position="585"/>
    </location>
</feature>
<comment type="function">
    <text evidence="1">The aspartyl protease (PR) mediates the proteolytic cleavages of the Gag and Gag-Pol polyproteins after assembly of the VLP.</text>
</comment>
<gene>
    <name evidence="25" type="ORF">O181_042174</name>
</gene>
<evidence type="ECO:0000256" key="21">
    <source>
        <dbReference type="ARBA" id="ARBA00048173"/>
    </source>
</evidence>
<dbReference type="InterPro" id="IPR054722">
    <property type="entry name" value="PolX-like_BBD"/>
</dbReference>
<keyword evidence="6" id="KW-0540">Nuclease</keyword>
<dbReference type="InterPro" id="IPR057670">
    <property type="entry name" value="SH3_retrovirus"/>
</dbReference>
<dbReference type="GO" id="GO:0003887">
    <property type="term" value="F:DNA-directed DNA polymerase activity"/>
    <property type="evidence" value="ECO:0007669"/>
    <property type="project" value="UniProtKB-KW"/>
</dbReference>
<evidence type="ECO:0000256" key="14">
    <source>
        <dbReference type="ARBA" id="ARBA00022884"/>
    </source>
</evidence>
<dbReference type="GO" id="GO:0003964">
    <property type="term" value="F:RNA-directed DNA polymerase activity"/>
    <property type="evidence" value="ECO:0007669"/>
    <property type="project" value="UniProtKB-KW"/>
</dbReference>
<dbReference type="PROSITE" id="PS50994">
    <property type="entry name" value="INTEGRASE"/>
    <property type="match status" value="1"/>
</dbReference>
<evidence type="ECO:0000256" key="7">
    <source>
        <dbReference type="ARBA" id="ARBA00022723"/>
    </source>
</evidence>
<dbReference type="InterPro" id="IPR001584">
    <property type="entry name" value="Integrase_cat-core"/>
</dbReference>
<keyword evidence="2" id="KW-0815">Transposition</keyword>
<keyword evidence="9" id="KW-0064">Aspartyl protease</keyword>
<evidence type="ECO:0000256" key="2">
    <source>
        <dbReference type="ARBA" id="ARBA00022578"/>
    </source>
</evidence>
<dbReference type="InterPro" id="IPR036397">
    <property type="entry name" value="RNaseH_sf"/>
</dbReference>
<evidence type="ECO:0000256" key="1">
    <source>
        <dbReference type="ARBA" id="ARBA00002180"/>
    </source>
</evidence>
<protein>
    <recommendedName>
        <fullName evidence="24">Integrase catalytic domain-containing protein</fullName>
    </recommendedName>
</protein>
<evidence type="ECO:0000256" key="18">
    <source>
        <dbReference type="ARBA" id="ARBA00023113"/>
    </source>
</evidence>